<evidence type="ECO:0000313" key="4">
    <source>
        <dbReference type="EMBL" id="QDT55627.1"/>
    </source>
</evidence>
<gene>
    <name evidence="4" type="ORF">Pan44_36730</name>
</gene>
<feature type="region of interest" description="Disordered" evidence="1">
    <location>
        <begin position="352"/>
        <end position="390"/>
    </location>
</feature>
<feature type="domain" description="Right handed beta helix" evidence="3">
    <location>
        <begin position="85"/>
        <end position="229"/>
    </location>
</feature>
<evidence type="ECO:0000313" key="5">
    <source>
        <dbReference type="Proteomes" id="UP000315700"/>
    </source>
</evidence>
<reference evidence="4 5" key="1">
    <citation type="submission" date="2019-02" db="EMBL/GenBank/DDBJ databases">
        <title>Deep-cultivation of Planctomycetes and their phenomic and genomic characterization uncovers novel biology.</title>
        <authorList>
            <person name="Wiegand S."/>
            <person name="Jogler M."/>
            <person name="Boedeker C."/>
            <person name="Pinto D."/>
            <person name="Vollmers J."/>
            <person name="Rivas-Marin E."/>
            <person name="Kohn T."/>
            <person name="Peeters S.H."/>
            <person name="Heuer A."/>
            <person name="Rast P."/>
            <person name="Oberbeckmann S."/>
            <person name="Bunk B."/>
            <person name="Jeske O."/>
            <person name="Meyerdierks A."/>
            <person name="Storesund J.E."/>
            <person name="Kallscheuer N."/>
            <person name="Luecker S."/>
            <person name="Lage O.M."/>
            <person name="Pohl T."/>
            <person name="Merkel B.J."/>
            <person name="Hornburger P."/>
            <person name="Mueller R.-W."/>
            <person name="Bruemmer F."/>
            <person name="Labrenz M."/>
            <person name="Spormann A.M."/>
            <person name="Op den Camp H."/>
            <person name="Overmann J."/>
            <person name="Amann R."/>
            <person name="Jetten M.S.M."/>
            <person name="Mascher T."/>
            <person name="Medema M.H."/>
            <person name="Devos D.P."/>
            <person name="Kaster A.-K."/>
            <person name="Ovreas L."/>
            <person name="Rohde M."/>
            <person name="Galperin M.Y."/>
            <person name="Jogler C."/>
        </authorList>
    </citation>
    <scope>NUCLEOTIDE SEQUENCE [LARGE SCALE GENOMIC DNA]</scope>
    <source>
        <strain evidence="4 5">Pan44</strain>
    </source>
</reference>
<dbReference type="RefSeq" id="WP_145031627.1">
    <property type="nucleotide sequence ID" value="NZ_CP036271.1"/>
</dbReference>
<feature type="compositionally biased region" description="Basic and acidic residues" evidence="1">
    <location>
        <begin position="364"/>
        <end position="376"/>
    </location>
</feature>
<proteinExistence type="predicted"/>
<feature type="chain" id="PRO_5022108927" description="Right handed beta helix domain-containing protein" evidence="2">
    <location>
        <begin position="24"/>
        <end position="390"/>
    </location>
</feature>
<keyword evidence="2" id="KW-0732">Signal</keyword>
<sequence length="390" mass="41456" precursor="true">MFRAESLCVFVACGLFLPRLAGAVEVSVQSRTELVQALRGARAGTTIVIAPGRYEGGISQAGLSGTAEQPILVRGADAKNPPVFDGGNSGIHFSSARHLELRDLVIQGSKGNGLNLDDGNAVGSAHDIVLSHVVVRDVGPEGNRDGIKLSGLNRFRLEQCDISQWGSGGSGVDMVGCHDGELADCRVRDARSDGANGIQAKGGSRNISIRRCRFENAGGRGVNAGGSTGLPYFRPSDAAYEAKDITIEDCEFAGVQAAVAFVGVDGATVRHNTIYRPRRWAFRILQENNDPRFVPSRNGRIEKNVIVFRSDELSMAFNIGGMTASESFVLMGNAWYCSDRPGQGQRALRLSPLTEQGGTYDQDPGLRDPEAGDLGRTRTGAGDPGVRPAK</sequence>
<dbReference type="SMART" id="SM00710">
    <property type="entry name" value="PbH1"/>
    <property type="match status" value="6"/>
</dbReference>
<keyword evidence="5" id="KW-1185">Reference proteome</keyword>
<evidence type="ECO:0000256" key="2">
    <source>
        <dbReference type="SAM" id="SignalP"/>
    </source>
</evidence>
<dbReference type="KEGG" id="ccos:Pan44_36730"/>
<dbReference type="InterPro" id="IPR039448">
    <property type="entry name" value="Beta_helix"/>
</dbReference>
<protein>
    <recommendedName>
        <fullName evidence="3">Right handed beta helix domain-containing protein</fullName>
    </recommendedName>
</protein>
<dbReference type="Gene3D" id="2.160.20.10">
    <property type="entry name" value="Single-stranded right-handed beta-helix, Pectin lyase-like"/>
    <property type="match status" value="1"/>
</dbReference>
<dbReference type="EMBL" id="CP036271">
    <property type="protein sequence ID" value="QDT55627.1"/>
    <property type="molecule type" value="Genomic_DNA"/>
</dbReference>
<dbReference type="SUPFAM" id="SSF51126">
    <property type="entry name" value="Pectin lyase-like"/>
    <property type="match status" value="1"/>
</dbReference>
<dbReference type="AlphaFoldDB" id="A0A517SHQ5"/>
<organism evidence="4 5">
    <name type="scientific">Caulifigura coniformis</name>
    <dbReference type="NCBI Taxonomy" id="2527983"/>
    <lineage>
        <taxon>Bacteria</taxon>
        <taxon>Pseudomonadati</taxon>
        <taxon>Planctomycetota</taxon>
        <taxon>Planctomycetia</taxon>
        <taxon>Planctomycetales</taxon>
        <taxon>Planctomycetaceae</taxon>
        <taxon>Caulifigura</taxon>
    </lineage>
</organism>
<dbReference type="Pfam" id="PF13229">
    <property type="entry name" value="Beta_helix"/>
    <property type="match status" value="1"/>
</dbReference>
<evidence type="ECO:0000256" key="1">
    <source>
        <dbReference type="SAM" id="MobiDB-lite"/>
    </source>
</evidence>
<evidence type="ECO:0000259" key="3">
    <source>
        <dbReference type="Pfam" id="PF13229"/>
    </source>
</evidence>
<dbReference type="Proteomes" id="UP000315700">
    <property type="component" value="Chromosome"/>
</dbReference>
<accession>A0A517SHQ5</accession>
<feature type="signal peptide" evidence="2">
    <location>
        <begin position="1"/>
        <end position="23"/>
    </location>
</feature>
<dbReference type="InterPro" id="IPR012334">
    <property type="entry name" value="Pectin_lyas_fold"/>
</dbReference>
<dbReference type="OrthoDB" id="628936at2"/>
<dbReference type="InterPro" id="IPR011050">
    <property type="entry name" value="Pectin_lyase_fold/virulence"/>
</dbReference>
<name>A0A517SHQ5_9PLAN</name>
<dbReference type="InParanoid" id="A0A517SHQ5"/>
<dbReference type="InterPro" id="IPR006626">
    <property type="entry name" value="PbH1"/>
</dbReference>